<name>A0A7E4VQN8_PANRE</name>
<organism evidence="1 2">
    <name type="scientific">Panagrellus redivivus</name>
    <name type="common">Microworm</name>
    <dbReference type="NCBI Taxonomy" id="6233"/>
    <lineage>
        <taxon>Eukaryota</taxon>
        <taxon>Metazoa</taxon>
        <taxon>Ecdysozoa</taxon>
        <taxon>Nematoda</taxon>
        <taxon>Chromadorea</taxon>
        <taxon>Rhabditida</taxon>
        <taxon>Tylenchina</taxon>
        <taxon>Panagrolaimomorpha</taxon>
        <taxon>Panagrolaimoidea</taxon>
        <taxon>Panagrolaimidae</taxon>
        <taxon>Panagrellus</taxon>
    </lineage>
</organism>
<evidence type="ECO:0000313" key="1">
    <source>
        <dbReference type="Proteomes" id="UP000492821"/>
    </source>
</evidence>
<keyword evidence="1" id="KW-1185">Reference proteome</keyword>
<protein>
    <submittedName>
        <fullName evidence="2">Secreted protein</fullName>
    </submittedName>
</protein>
<evidence type="ECO:0000313" key="2">
    <source>
        <dbReference type="WBParaSite" id="Pan_g23502.t1"/>
    </source>
</evidence>
<reference evidence="2" key="2">
    <citation type="submission" date="2020-10" db="UniProtKB">
        <authorList>
            <consortium name="WormBaseParasite"/>
        </authorList>
    </citation>
    <scope>IDENTIFICATION</scope>
</reference>
<dbReference type="WBParaSite" id="Pan_g23502.t1">
    <property type="protein sequence ID" value="Pan_g23502.t1"/>
    <property type="gene ID" value="Pan_g23502"/>
</dbReference>
<proteinExistence type="predicted"/>
<reference evidence="1" key="1">
    <citation type="journal article" date="2013" name="Genetics">
        <title>The draft genome and transcriptome of Panagrellus redivivus are shaped by the harsh demands of a free-living lifestyle.</title>
        <authorList>
            <person name="Srinivasan J."/>
            <person name="Dillman A.R."/>
            <person name="Macchietto M.G."/>
            <person name="Heikkinen L."/>
            <person name="Lakso M."/>
            <person name="Fracchia K.M."/>
            <person name="Antoshechkin I."/>
            <person name="Mortazavi A."/>
            <person name="Wong G."/>
            <person name="Sternberg P.W."/>
        </authorList>
    </citation>
    <scope>NUCLEOTIDE SEQUENCE [LARGE SCALE GENOMIC DNA]</scope>
    <source>
        <strain evidence="1">MT8872</strain>
    </source>
</reference>
<accession>A0A7E4VQN8</accession>
<dbReference type="PROSITE" id="PS51257">
    <property type="entry name" value="PROKAR_LIPOPROTEIN"/>
    <property type="match status" value="1"/>
</dbReference>
<dbReference type="Proteomes" id="UP000492821">
    <property type="component" value="Unassembled WGS sequence"/>
</dbReference>
<sequence length="185" mass="20566">MEKTAGVNHVMQASLCVLFVTFIGVTVSCMQSSIASRWPQAIRGRCKPYPGWNPRNCWQPANRRVVPAGGWLLVVRRRRTTPFLNTNEGAAVSTTTPMLIPVCIVAASIDARMRFHHYLPARRCIAGLPAESTWITFSASHGYPNLYSLYLISTPSRVMSSFFFISPILDSKFLKVCASSKIAKI</sequence>
<dbReference type="AlphaFoldDB" id="A0A7E4VQN8"/>